<dbReference type="InterPro" id="IPR015422">
    <property type="entry name" value="PyrdxlP-dep_Trfase_small"/>
</dbReference>
<dbReference type="InterPro" id="IPR000192">
    <property type="entry name" value="Aminotrans_V_dom"/>
</dbReference>
<organism evidence="12 13">
    <name type="scientific">Nocardioides iriomotensis</name>
    <dbReference type="NCBI Taxonomy" id="715784"/>
    <lineage>
        <taxon>Bacteria</taxon>
        <taxon>Bacillati</taxon>
        <taxon>Actinomycetota</taxon>
        <taxon>Actinomycetes</taxon>
        <taxon>Propionibacteriales</taxon>
        <taxon>Nocardioidaceae</taxon>
        <taxon>Nocardioides</taxon>
    </lineage>
</organism>
<evidence type="ECO:0000256" key="7">
    <source>
        <dbReference type="ARBA" id="ARBA00023004"/>
    </source>
</evidence>
<keyword evidence="13" id="KW-1185">Reference proteome</keyword>
<dbReference type="GO" id="GO:0046872">
    <property type="term" value="F:metal ion binding"/>
    <property type="evidence" value="ECO:0007669"/>
    <property type="project" value="UniProtKB-KW"/>
</dbReference>
<accession>A0A4Q5IUX6</accession>
<comment type="caution">
    <text evidence="12">The sequence shown here is derived from an EMBL/GenBank/DDBJ whole genome shotgun (WGS) entry which is preliminary data.</text>
</comment>
<evidence type="ECO:0000256" key="3">
    <source>
        <dbReference type="ARBA" id="ARBA00012239"/>
    </source>
</evidence>
<comment type="similarity">
    <text evidence="2">Belongs to the class-V pyridoxal-phosphate-dependent aminotransferase family. NifS/IscS subfamily.</text>
</comment>
<protein>
    <recommendedName>
        <fullName evidence="3">cysteine desulfurase</fullName>
        <ecNumber evidence="3">2.8.1.7</ecNumber>
    </recommendedName>
</protein>
<dbReference type="EMBL" id="SDPU01000035">
    <property type="protein sequence ID" value="RYU09732.1"/>
    <property type="molecule type" value="Genomic_DNA"/>
</dbReference>
<dbReference type="OrthoDB" id="9808002at2"/>
<evidence type="ECO:0000256" key="8">
    <source>
        <dbReference type="ARBA" id="ARBA00023014"/>
    </source>
</evidence>
<dbReference type="Proteomes" id="UP000291189">
    <property type="component" value="Unassembled WGS sequence"/>
</dbReference>
<dbReference type="EC" id="2.8.1.7" evidence="3"/>
<dbReference type="Gene3D" id="1.10.260.50">
    <property type="match status" value="1"/>
</dbReference>
<dbReference type="PROSITE" id="PS00595">
    <property type="entry name" value="AA_TRANSFER_CLASS_5"/>
    <property type="match status" value="1"/>
</dbReference>
<dbReference type="SUPFAM" id="SSF53383">
    <property type="entry name" value="PLP-dependent transferases"/>
    <property type="match status" value="1"/>
</dbReference>
<dbReference type="FunFam" id="3.40.640.10:FF:000084">
    <property type="entry name" value="IscS-like cysteine desulfurase"/>
    <property type="match status" value="1"/>
</dbReference>
<keyword evidence="8" id="KW-0411">Iron-sulfur</keyword>
<dbReference type="InterPro" id="IPR015421">
    <property type="entry name" value="PyrdxlP-dep_Trfase_major"/>
</dbReference>
<dbReference type="Pfam" id="PF00266">
    <property type="entry name" value="Aminotran_5"/>
    <property type="match status" value="1"/>
</dbReference>
<keyword evidence="4" id="KW-0808">Transferase</keyword>
<proteinExistence type="inferred from homology"/>
<comment type="cofactor">
    <cofactor evidence="1 10">
        <name>pyridoxal 5'-phosphate</name>
        <dbReference type="ChEBI" id="CHEBI:597326"/>
    </cofactor>
</comment>
<evidence type="ECO:0000256" key="4">
    <source>
        <dbReference type="ARBA" id="ARBA00022679"/>
    </source>
</evidence>
<evidence type="ECO:0000256" key="2">
    <source>
        <dbReference type="ARBA" id="ARBA00006490"/>
    </source>
</evidence>
<feature type="domain" description="Aminotransferase class V" evidence="11">
    <location>
        <begin position="2"/>
        <end position="374"/>
    </location>
</feature>
<dbReference type="Gene3D" id="3.90.1150.10">
    <property type="entry name" value="Aspartate Aminotransferase, domain 1"/>
    <property type="match status" value="1"/>
</dbReference>
<dbReference type="InterPro" id="IPR016454">
    <property type="entry name" value="Cysteine_dSase"/>
</dbReference>
<evidence type="ECO:0000256" key="1">
    <source>
        <dbReference type="ARBA" id="ARBA00001933"/>
    </source>
</evidence>
<dbReference type="AlphaFoldDB" id="A0A4Q5IUX6"/>
<dbReference type="PANTHER" id="PTHR11601:SF34">
    <property type="entry name" value="CYSTEINE DESULFURASE"/>
    <property type="match status" value="1"/>
</dbReference>
<comment type="catalytic activity">
    <reaction evidence="9">
        <text>(sulfur carrier)-H + L-cysteine = (sulfur carrier)-SH + L-alanine</text>
        <dbReference type="Rhea" id="RHEA:43892"/>
        <dbReference type="Rhea" id="RHEA-COMP:14737"/>
        <dbReference type="Rhea" id="RHEA-COMP:14739"/>
        <dbReference type="ChEBI" id="CHEBI:29917"/>
        <dbReference type="ChEBI" id="CHEBI:35235"/>
        <dbReference type="ChEBI" id="CHEBI:57972"/>
        <dbReference type="ChEBI" id="CHEBI:64428"/>
        <dbReference type="EC" id="2.8.1.7"/>
    </reaction>
</comment>
<reference evidence="12 13" key="1">
    <citation type="submission" date="2019-01" db="EMBL/GenBank/DDBJ databases">
        <title>Nocardioides guangzhouensis sp. nov., an actinobacterium isolated from soil.</title>
        <authorList>
            <person name="Fu Y."/>
            <person name="Cai Y."/>
            <person name="Lin Z."/>
            <person name="Chen P."/>
        </authorList>
    </citation>
    <scope>NUCLEOTIDE SEQUENCE [LARGE SCALE GENOMIC DNA]</scope>
    <source>
        <strain evidence="12 13">NBRC 105384</strain>
    </source>
</reference>
<keyword evidence="7" id="KW-0408">Iron</keyword>
<evidence type="ECO:0000256" key="5">
    <source>
        <dbReference type="ARBA" id="ARBA00022723"/>
    </source>
</evidence>
<dbReference type="GO" id="GO:0031071">
    <property type="term" value="F:cysteine desulfurase activity"/>
    <property type="evidence" value="ECO:0007669"/>
    <property type="project" value="UniProtKB-EC"/>
</dbReference>
<dbReference type="PIRSF" id="PIRSF005572">
    <property type="entry name" value="NifS"/>
    <property type="match status" value="1"/>
</dbReference>
<evidence type="ECO:0000313" key="13">
    <source>
        <dbReference type="Proteomes" id="UP000291189"/>
    </source>
</evidence>
<name>A0A4Q5IUX6_9ACTN</name>
<evidence type="ECO:0000256" key="6">
    <source>
        <dbReference type="ARBA" id="ARBA00022898"/>
    </source>
</evidence>
<keyword evidence="6" id="KW-0663">Pyridoxal phosphate</keyword>
<dbReference type="Gene3D" id="3.40.640.10">
    <property type="entry name" value="Type I PLP-dependent aspartate aminotransferase-like (Major domain)"/>
    <property type="match status" value="1"/>
</dbReference>
<evidence type="ECO:0000259" key="11">
    <source>
        <dbReference type="Pfam" id="PF00266"/>
    </source>
</evidence>
<evidence type="ECO:0000313" key="12">
    <source>
        <dbReference type="EMBL" id="RYU09732.1"/>
    </source>
</evidence>
<dbReference type="InterPro" id="IPR020578">
    <property type="entry name" value="Aminotrans_V_PyrdxlP_BS"/>
</dbReference>
<evidence type="ECO:0000256" key="10">
    <source>
        <dbReference type="RuleBase" id="RU004504"/>
    </source>
</evidence>
<keyword evidence="5" id="KW-0479">Metal-binding</keyword>
<gene>
    <name evidence="12" type="ORF">ETU37_19995</name>
</gene>
<dbReference type="GO" id="GO:0051536">
    <property type="term" value="F:iron-sulfur cluster binding"/>
    <property type="evidence" value="ECO:0007669"/>
    <property type="project" value="UniProtKB-KW"/>
</dbReference>
<evidence type="ECO:0000256" key="9">
    <source>
        <dbReference type="ARBA" id="ARBA00050776"/>
    </source>
</evidence>
<dbReference type="PANTHER" id="PTHR11601">
    <property type="entry name" value="CYSTEINE DESULFURYLASE FAMILY MEMBER"/>
    <property type="match status" value="1"/>
</dbReference>
<dbReference type="InterPro" id="IPR015424">
    <property type="entry name" value="PyrdxlP-dep_Trfase"/>
</dbReference>
<sequence length="402" mass="42136">MVYLDHAASTPMYPEAVDAMTAQLTRIGNPSSLHAAGRAARRVVEESREAIAAALDARPGEVVFTSGGTESDNLALKGLYWARREADPRRTRILSTTVEHHAVLDPLHWLAEHEHAEVELLPVDHLGRLDVEAFRAAVERDPASVALVSVMWANNEVGTVQPIADVVAIAHAHDIPVHTDAVQAVGQVPVDFAASGVDLLTLTAHKVGGPYGVGALVVRRELALTPQLHGGGQERDVRSGTIDTPAIAGFATAVELAVKRQAEHAERVCALRNDLVSRVTEVVPDAGVNGDPDCAPDHRLPGNAHLTFPGCEGDSLLMLLDARGIACSTGSACSAGVPQPSHVLLAMGHDDEQARSSLRFSLGHSSTQADVDALVEAIGPVVERARAAGAVSGIGGSARKAV</sequence>